<dbReference type="RefSeq" id="WP_190832189.1">
    <property type="nucleotide sequence ID" value="NZ_CAWPPI010000072.1"/>
</dbReference>
<name>A0A8J7CFE2_9CYAN</name>
<gene>
    <name evidence="1" type="ORF">ICL16_22435</name>
</gene>
<dbReference type="Pfam" id="PF17914">
    <property type="entry name" value="HopA1"/>
    <property type="match status" value="1"/>
</dbReference>
<dbReference type="InterPro" id="IPR040871">
    <property type="entry name" value="HopA1"/>
</dbReference>
<comment type="caution">
    <text evidence="1">The sequence shown here is derived from an EMBL/GenBank/DDBJ whole genome shotgun (WGS) entry which is preliminary data.</text>
</comment>
<dbReference type="Proteomes" id="UP000629098">
    <property type="component" value="Unassembled WGS sequence"/>
</dbReference>
<dbReference type="EMBL" id="JACXAE010000072">
    <property type="protein sequence ID" value="MBD2774750.1"/>
    <property type="molecule type" value="Genomic_DNA"/>
</dbReference>
<keyword evidence="2" id="KW-1185">Reference proteome</keyword>
<protein>
    <submittedName>
        <fullName evidence="1">Uncharacterized protein</fullName>
    </submittedName>
</protein>
<sequence length="356" mass="40816">MNQLLDSLFDIAKLIQIEPFCIYHPHYQEFALPTQVAERFKQTSIELQLKYLNLLLRNFLHGIYYNGSLQTILAINTDKSSAVNQNLENNSLLEIDWQFYELLDANNHGIGYFDPDWQVLRKEPDGSIAVTKGGLILYVEQVDAQHVANRHLEPINQCAIGEFVAIWMPKNRLKNGFYIALSNFGQEKSYPDADLGVGRIFFNLTPEGAIALMNSLTLQLNAAAIGFSFQVPYNRCVYNRYDSGILYFERKDYPVVREILQIIYAENQDYFHTEVPLFTKFLAPGLGLAEEPQNPNSNFGLNRCQIVASALLSAWQKGKNSPDERMIAIHQHFAKFGIDLQRPYLNPYSEDIYFPI</sequence>
<evidence type="ECO:0000313" key="1">
    <source>
        <dbReference type="EMBL" id="MBD2774750.1"/>
    </source>
</evidence>
<reference evidence="1" key="1">
    <citation type="submission" date="2020-09" db="EMBL/GenBank/DDBJ databases">
        <title>Iningainema tapete sp. nov. (Scytonemataceae, Cyanobacteria) from greenhouses in central Florida (USA) produces two types of nodularin with biosynthetic potential for microcystin-LR and anabaenopeptins.</title>
        <authorList>
            <person name="Berthold D.E."/>
            <person name="Lefler F.W."/>
            <person name="Huang I.-S."/>
            <person name="Abdulla H."/>
            <person name="Zimba P.V."/>
            <person name="Laughinghouse H.D. IV."/>
        </authorList>
    </citation>
    <scope>NUCLEOTIDE SEQUENCE</scope>
    <source>
        <strain evidence="1">BLCCT55</strain>
    </source>
</reference>
<dbReference type="AlphaFoldDB" id="A0A8J7CFE2"/>
<organism evidence="1 2">
    <name type="scientific">Iningainema tapete BLCC-T55</name>
    <dbReference type="NCBI Taxonomy" id="2748662"/>
    <lineage>
        <taxon>Bacteria</taxon>
        <taxon>Bacillati</taxon>
        <taxon>Cyanobacteriota</taxon>
        <taxon>Cyanophyceae</taxon>
        <taxon>Nostocales</taxon>
        <taxon>Scytonemataceae</taxon>
        <taxon>Iningainema tapete</taxon>
    </lineage>
</organism>
<evidence type="ECO:0000313" key="2">
    <source>
        <dbReference type="Proteomes" id="UP000629098"/>
    </source>
</evidence>
<accession>A0A8J7CFE2</accession>
<proteinExistence type="predicted"/>